<dbReference type="Gene3D" id="3.90.1150.10">
    <property type="entry name" value="Aspartate Aminotransferase, domain 1"/>
    <property type="match status" value="1"/>
</dbReference>
<gene>
    <name evidence="9" type="ORF">HA49_09950</name>
</gene>
<evidence type="ECO:0000256" key="7">
    <source>
        <dbReference type="RuleBase" id="RU000481"/>
    </source>
</evidence>
<dbReference type="GO" id="GO:0033585">
    <property type="term" value="P:L-phenylalanine biosynthetic process from chorismate via phenylpyruvate"/>
    <property type="evidence" value="ECO:0007669"/>
    <property type="project" value="TreeGrafter"/>
</dbReference>
<dbReference type="GO" id="GO:0005829">
    <property type="term" value="C:cytosol"/>
    <property type="evidence" value="ECO:0007669"/>
    <property type="project" value="TreeGrafter"/>
</dbReference>
<comment type="subunit">
    <text evidence="3">Homodimer.</text>
</comment>
<dbReference type="InterPro" id="IPR015422">
    <property type="entry name" value="PyrdxlP-dep_Trfase_small"/>
</dbReference>
<keyword evidence="4 7" id="KW-0032">Aminotransferase</keyword>
<dbReference type="AlphaFoldDB" id="A0A095VG24"/>
<evidence type="ECO:0000256" key="3">
    <source>
        <dbReference type="ARBA" id="ARBA00011738"/>
    </source>
</evidence>
<dbReference type="FunFam" id="3.40.640.10:FF:000015">
    <property type="entry name" value="Aspartate aminotransferase"/>
    <property type="match status" value="1"/>
</dbReference>
<name>A0A095VG24_9GAMM</name>
<accession>A0A095VG24</accession>
<dbReference type="EMBL" id="JPKR02000002">
    <property type="protein sequence ID" value="KGD73575.1"/>
    <property type="molecule type" value="Genomic_DNA"/>
</dbReference>
<dbReference type="OrthoDB" id="9766445at2"/>
<keyword evidence="5 7" id="KW-0808">Transferase</keyword>
<dbReference type="InterPro" id="IPR015421">
    <property type="entry name" value="PyrdxlP-dep_Trfase_major"/>
</dbReference>
<dbReference type="eggNOG" id="COG1448">
    <property type="taxonomic scope" value="Bacteria"/>
</dbReference>
<keyword evidence="10" id="KW-1185">Reference proteome</keyword>
<dbReference type="STRING" id="642227.HA49_09950"/>
<comment type="similarity">
    <text evidence="2 7">Belongs to the class-I pyridoxal-phosphate-dependent aminotransferase family.</text>
</comment>
<dbReference type="EC" id="2.6.1.-" evidence="7"/>
<evidence type="ECO:0000259" key="8">
    <source>
        <dbReference type="Pfam" id="PF00155"/>
    </source>
</evidence>
<evidence type="ECO:0000256" key="2">
    <source>
        <dbReference type="ARBA" id="ARBA00007441"/>
    </source>
</evidence>
<sequence>MFELISAAPADPILGLADLFRADDRPNKINLGIGVYKDETAKTAVLTSVKKAEQYLLETETTKNYLSIDGYPVFARVTQELLLGKENPLLASGRVRTAQTPGGTGALRVAADFLVQQTAVKRVWVSDPSWPNHKSIFTASGLEVCTYRYYDAENHQLDFPAMLQSLQQVAAGDVVLFHGCCHNPTGIDPTPEQWQQLAELSLSRGWLPLFDFAYQGFGNGLDEDAAGLRLFAEKHKEMLICSSYSKNFGLYNERVGAVTLIAENDTAANAAFSQIKFAIRANYSNPPSHGAAIVATILSDDNLRSVWEQELSDMRQRIQRMRQLFVNTLTDKGAKQDFTFINKQNGMFSYSGLTTAQVHRLRSEFGIYAVDSGRINIAGMTPDNMSTLCESIIAVL</sequence>
<dbReference type="PANTHER" id="PTHR11879:SF22">
    <property type="entry name" value="ASPARTATE AMINOTRANSFERASE, MITOCHONDRIAL"/>
    <property type="match status" value="1"/>
</dbReference>
<dbReference type="PROSITE" id="PS00105">
    <property type="entry name" value="AA_TRANSFER_CLASS_1"/>
    <property type="match status" value="1"/>
</dbReference>
<comment type="cofactor">
    <cofactor evidence="1 7">
        <name>pyridoxal 5'-phosphate</name>
        <dbReference type="ChEBI" id="CHEBI:597326"/>
    </cofactor>
</comment>
<evidence type="ECO:0000256" key="4">
    <source>
        <dbReference type="ARBA" id="ARBA00022576"/>
    </source>
</evidence>
<dbReference type="FunFam" id="3.90.1150.10:FF:000001">
    <property type="entry name" value="Aspartate aminotransferase"/>
    <property type="match status" value="1"/>
</dbReference>
<dbReference type="Gene3D" id="3.40.640.10">
    <property type="entry name" value="Type I PLP-dependent aspartate aminotransferase-like (Major domain)"/>
    <property type="match status" value="1"/>
</dbReference>
<dbReference type="InterPro" id="IPR004839">
    <property type="entry name" value="Aminotransferase_I/II_large"/>
</dbReference>
<feature type="domain" description="Aminotransferase class I/classII large" evidence="8">
    <location>
        <begin position="27"/>
        <end position="392"/>
    </location>
</feature>
<organism evidence="9 10">
    <name type="scientific">Tatumella morbirosei</name>
    <dbReference type="NCBI Taxonomy" id="642227"/>
    <lineage>
        <taxon>Bacteria</taxon>
        <taxon>Pseudomonadati</taxon>
        <taxon>Pseudomonadota</taxon>
        <taxon>Gammaproteobacteria</taxon>
        <taxon>Enterobacterales</taxon>
        <taxon>Erwiniaceae</taxon>
        <taxon>Tatumella</taxon>
    </lineage>
</organism>
<evidence type="ECO:0000256" key="5">
    <source>
        <dbReference type="ARBA" id="ARBA00022679"/>
    </source>
</evidence>
<comment type="caution">
    <text evidence="9">The sequence shown here is derived from an EMBL/GenBank/DDBJ whole genome shotgun (WGS) entry which is preliminary data.</text>
</comment>
<reference evidence="9" key="1">
    <citation type="submission" date="2014-12" db="EMBL/GenBank/DDBJ databases">
        <title>The draft genome of the Tatumella morbirosei type strain, LMG23360T isolated from pineapple rot.</title>
        <authorList>
            <person name="Smits T.H."/>
            <person name="Palmer M."/>
            <person name="Venter S.N."/>
            <person name="Duffy B."/>
            <person name="Steenkamp E.T."/>
            <person name="Chan W.Y."/>
            <person name="Coutinho T.A."/>
            <person name="Coetzee M.P."/>
            <person name="De Maayer P."/>
        </authorList>
    </citation>
    <scope>NUCLEOTIDE SEQUENCE [LARGE SCALE GENOMIC DNA]</scope>
    <source>
        <strain evidence="9">LMG 23360</strain>
    </source>
</reference>
<dbReference type="GO" id="GO:0030170">
    <property type="term" value="F:pyridoxal phosphate binding"/>
    <property type="evidence" value="ECO:0007669"/>
    <property type="project" value="InterPro"/>
</dbReference>
<protein>
    <recommendedName>
        <fullName evidence="7">Aminotransferase</fullName>
        <ecNumber evidence="7">2.6.1.-</ecNumber>
    </recommendedName>
</protein>
<dbReference type="InterPro" id="IPR015424">
    <property type="entry name" value="PyrdxlP-dep_Trfase"/>
</dbReference>
<evidence type="ECO:0000313" key="9">
    <source>
        <dbReference type="EMBL" id="KGD73575.1"/>
    </source>
</evidence>
<dbReference type="CDD" id="cd00609">
    <property type="entry name" value="AAT_like"/>
    <property type="match status" value="1"/>
</dbReference>
<dbReference type="RefSeq" id="WP_038019852.1">
    <property type="nucleotide sequence ID" value="NZ_JPKR02000002.1"/>
</dbReference>
<dbReference type="Proteomes" id="UP000029577">
    <property type="component" value="Unassembled WGS sequence"/>
</dbReference>
<dbReference type="GO" id="GO:0004838">
    <property type="term" value="F:L-tyrosine-2-oxoglutarate transaminase activity"/>
    <property type="evidence" value="ECO:0007669"/>
    <property type="project" value="TreeGrafter"/>
</dbReference>
<evidence type="ECO:0000256" key="6">
    <source>
        <dbReference type="ARBA" id="ARBA00022898"/>
    </source>
</evidence>
<evidence type="ECO:0000313" key="10">
    <source>
        <dbReference type="Proteomes" id="UP000029577"/>
    </source>
</evidence>
<dbReference type="InterPro" id="IPR000796">
    <property type="entry name" value="Asp_trans"/>
</dbReference>
<dbReference type="Pfam" id="PF00155">
    <property type="entry name" value="Aminotran_1_2"/>
    <property type="match status" value="1"/>
</dbReference>
<dbReference type="GO" id="GO:0042802">
    <property type="term" value="F:identical protein binding"/>
    <property type="evidence" value="ECO:0007669"/>
    <property type="project" value="TreeGrafter"/>
</dbReference>
<dbReference type="GO" id="GO:0004069">
    <property type="term" value="F:L-aspartate:2-oxoglutarate aminotransferase activity"/>
    <property type="evidence" value="ECO:0007669"/>
    <property type="project" value="TreeGrafter"/>
</dbReference>
<evidence type="ECO:0000256" key="1">
    <source>
        <dbReference type="ARBA" id="ARBA00001933"/>
    </source>
</evidence>
<dbReference type="NCBIfam" id="NF006719">
    <property type="entry name" value="PRK09257.1"/>
    <property type="match status" value="1"/>
</dbReference>
<dbReference type="SUPFAM" id="SSF53383">
    <property type="entry name" value="PLP-dependent transferases"/>
    <property type="match status" value="1"/>
</dbReference>
<dbReference type="PANTHER" id="PTHR11879">
    <property type="entry name" value="ASPARTATE AMINOTRANSFERASE"/>
    <property type="match status" value="1"/>
</dbReference>
<dbReference type="InterPro" id="IPR004838">
    <property type="entry name" value="NHTrfase_class1_PyrdxlP-BS"/>
</dbReference>
<keyword evidence="6" id="KW-0663">Pyridoxal phosphate</keyword>
<dbReference type="PRINTS" id="PR00799">
    <property type="entry name" value="TRANSAMINASE"/>
</dbReference>
<proteinExistence type="inferred from homology"/>